<comment type="caution">
    <text evidence="8">The sequence shown here is derived from an EMBL/GenBank/DDBJ whole genome shotgun (WGS) entry which is preliminary data.</text>
</comment>
<dbReference type="Pfam" id="PF23916">
    <property type="entry name" value="TIM-barrel_EndoS"/>
    <property type="match status" value="1"/>
</dbReference>
<dbReference type="GO" id="GO:0005975">
    <property type="term" value="P:carbohydrate metabolic process"/>
    <property type="evidence" value="ECO:0007669"/>
    <property type="project" value="InterPro"/>
</dbReference>
<dbReference type="AlphaFoldDB" id="A0A4R9C351"/>
<evidence type="ECO:0000256" key="6">
    <source>
        <dbReference type="ARBA" id="ARBA00034414"/>
    </source>
</evidence>
<evidence type="ECO:0000259" key="7">
    <source>
        <dbReference type="Pfam" id="PF23916"/>
    </source>
</evidence>
<evidence type="ECO:0000256" key="2">
    <source>
        <dbReference type="ARBA" id="ARBA00012566"/>
    </source>
</evidence>
<feature type="domain" description="Endo-beta-N-acetylglucosaminidase EndoS/F2-like TIM-barrel" evidence="7">
    <location>
        <begin position="42"/>
        <end position="323"/>
    </location>
</feature>
<reference evidence="8 9" key="1">
    <citation type="submission" date="2019-01" db="EMBL/GenBank/DDBJ databases">
        <title>Draft Genome Sequences of Helcococcus ovis Strains Isolated from the Uterus and Vagina of Dairy Cows with Metritis.</title>
        <authorList>
            <person name="Cunha F."/>
            <person name="Jeon S.J."/>
            <person name="Kutzer P."/>
            <person name="Galvao K.N."/>
        </authorList>
    </citation>
    <scope>NUCLEOTIDE SEQUENCE [LARGE SCALE GENOMIC DNA]</scope>
    <source>
        <strain evidence="8 9">KG-37</strain>
    </source>
</reference>
<evidence type="ECO:0000256" key="5">
    <source>
        <dbReference type="ARBA" id="ARBA00023295"/>
    </source>
</evidence>
<dbReference type="InterPro" id="IPR017853">
    <property type="entry name" value="GH"/>
</dbReference>
<dbReference type="SUPFAM" id="SSF51445">
    <property type="entry name" value="(Trans)glycosidases"/>
    <property type="match status" value="1"/>
</dbReference>
<evidence type="ECO:0000313" key="8">
    <source>
        <dbReference type="EMBL" id="TFF66718.1"/>
    </source>
</evidence>
<sequence>MKKFTRRIVSLLLVLTFILGIIPFNISKAATDENKSEPLLFGYYRVWHDIKNGKTLEGRGPENGDPKGIQRMSDLPEELDVVFLFVAHIDDGLGFRKNPFWNKLPDYVNDLHKKNTKIVRTIDIGLVTNEISIPRDDYNEKINKFRSFPNNPSGHKALADLIYYEYVKRDGLDGLDIDMESSYLSPEKMNMSIGVINELYKLLKKDNKLFIFDTDKYGNTEIFQHTANKYDYVLYQSYREENLDDVFNTFKSKIPASKFVPGFSFYEEGTNMTGNYWRNLTDKSNWRNQRTYPEVPLEKTFAYKCAMWQPRNKADGLKGGVFAFAVERSGIKDGDNTYKLANYDVLKKIDGYLHQSHK</sequence>
<keyword evidence="9" id="KW-1185">Reference proteome</keyword>
<evidence type="ECO:0000256" key="3">
    <source>
        <dbReference type="ARBA" id="ARBA00022729"/>
    </source>
</evidence>
<gene>
    <name evidence="8" type="ORF">EQF91_02910</name>
</gene>
<proteinExistence type="inferred from homology"/>
<accession>A0A4R9C351</accession>
<keyword evidence="4" id="KW-0378">Hydrolase</keyword>
<comment type="similarity">
    <text evidence="1">Belongs to the glycosyl hydrolase 18 family.</text>
</comment>
<dbReference type="RefSeq" id="WP_134744124.1">
    <property type="nucleotide sequence ID" value="NZ_JBFNFK010000013.1"/>
</dbReference>
<organism evidence="8 9">
    <name type="scientific">Helcococcus ovis</name>
    <dbReference type="NCBI Taxonomy" id="72026"/>
    <lineage>
        <taxon>Bacteria</taxon>
        <taxon>Bacillati</taxon>
        <taxon>Bacillota</taxon>
        <taxon>Tissierellia</taxon>
        <taxon>Tissierellales</taxon>
        <taxon>Peptoniphilaceae</taxon>
        <taxon>Helcococcus</taxon>
    </lineage>
</organism>
<comment type="catalytic activity">
    <reaction evidence="6">
        <text>an N(4)-(oligosaccharide-(1-&gt;3)-[oligosaccharide-(1-&gt;6)]-beta-D-Man-(1-&gt;4)-beta-D-GlcNAc-(1-&gt;4)-alpha-D-GlcNAc)-L-asparaginyl-[protein] + H2O = an oligosaccharide-(1-&gt;3)-[oligosaccharide-(1-&gt;6)]-beta-D-Man-(1-&gt;4)-D-GlcNAc + N(4)-(N-acetyl-beta-D-glucosaminyl)-L-asparaginyl-[protein]</text>
        <dbReference type="Rhea" id="RHEA:73067"/>
        <dbReference type="Rhea" id="RHEA-COMP:12603"/>
        <dbReference type="Rhea" id="RHEA-COMP:18176"/>
        <dbReference type="ChEBI" id="CHEBI:15377"/>
        <dbReference type="ChEBI" id="CHEBI:132248"/>
        <dbReference type="ChEBI" id="CHEBI:192714"/>
        <dbReference type="ChEBI" id="CHEBI:192715"/>
        <dbReference type="EC" id="3.2.1.96"/>
    </reaction>
</comment>
<dbReference type="PROSITE" id="PS01095">
    <property type="entry name" value="GH18_1"/>
    <property type="match status" value="1"/>
</dbReference>
<evidence type="ECO:0000256" key="1">
    <source>
        <dbReference type="ARBA" id="ARBA00009336"/>
    </source>
</evidence>
<dbReference type="Proteomes" id="UP000297454">
    <property type="component" value="Unassembled WGS sequence"/>
</dbReference>
<dbReference type="EMBL" id="SCFR01000007">
    <property type="protein sequence ID" value="TFF66718.1"/>
    <property type="molecule type" value="Genomic_DNA"/>
</dbReference>
<dbReference type="InterPro" id="IPR057016">
    <property type="entry name" value="EndoS_F2-like_TIM-barrel"/>
</dbReference>
<keyword evidence="5" id="KW-0326">Glycosidase</keyword>
<name>A0A4R9C351_9FIRM</name>
<keyword evidence="3" id="KW-0732">Signal</keyword>
<evidence type="ECO:0000256" key="4">
    <source>
        <dbReference type="ARBA" id="ARBA00022801"/>
    </source>
</evidence>
<dbReference type="EC" id="3.2.1.96" evidence="2"/>
<dbReference type="InterPro" id="IPR001579">
    <property type="entry name" value="Glyco_hydro_18_chit_AS"/>
</dbReference>
<evidence type="ECO:0000313" key="9">
    <source>
        <dbReference type="Proteomes" id="UP000297454"/>
    </source>
</evidence>
<dbReference type="Gene3D" id="3.20.20.80">
    <property type="entry name" value="Glycosidases"/>
    <property type="match status" value="1"/>
</dbReference>
<protein>
    <recommendedName>
        <fullName evidence="2">mannosyl-glycoprotein endo-beta-N-acetylglucosaminidase</fullName>
        <ecNumber evidence="2">3.2.1.96</ecNumber>
    </recommendedName>
</protein>
<dbReference type="GO" id="GO:0033925">
    <property type="term" value="F:mannosyl-glycoprotein endo-beta-N-acetylglucosaminidase activity"/>
    <property type="evidence" value="ECO:0007669"/>
    <property type="project" value="UniProtKB-EC"/>
</dbReference>